<dbReference type="Pfam" id="PF03372">
    <property type="entry name" value="Exo_endo_phos"/>
    <property type="match status" value="1"/>
</dbReference>
<protein>
    <recommendedName>
        <fullName evidence="1">Endonuclease/exonuclease/phosphatase domain-containing protein</fullName>
    </recommendedName>
</protein>
<sequence>MQCCASFIYAASSRYNMRVLWNQLSQFNSVCNLPWMVGGDFNTISNPDERLGGSFPNHHSMDEFNDMIIDCSLLDIGYSGNRYTWHRGHLWQRLDRVLFNNAWVNTFNSTNVEHLSRTLSDHSPLLINIKNNPKFFFYSVLIPEYVDSS</sequence>
<evidence type="ECO:0000259" key="1">
    <source>
        <dbReference type="Pfam" id="PF03372"/>
    </source>
</evidence>
<reference evidence="2" key="1">
    <citation type="journal article" date="2022" name="Front. Genet.">
        <title>Chromosome-Scale Assembly of the Dendrobium nobile Genome Provides Insights Into the Molecular Mechanism of the Biosynthesis of the Medicinal Active Ingredient of Dendrobium.</title>
        <authorList>
            <person name="Xu Q."/>
            <person name="Niu S.-C."/>
            <person name="Li K.-L."/>
            <person name="Zheng P.-J."/>
            <person name="Zhang X.-J."/>
            <person name="Jia Y."/>
            <person name="Liu Y."/>
            <person name="Niu Y.-X."/>
            <person name="Yu L.-H."/>
            <person name="Chen D.-F."/>
            <person name="Zhang G.-Q."/>
        </authorList>
    </citation>
    <scope>NUCLEOTIDE SEQUENCE</scope>
    <source>
        <tissue evidence="2">Leaf</tissue>
    </source>
</reference>
<comment type="caution">
    <text evidence="2">The sequence shown here is derived from an EMBL/GenBank/DDBJ whole genome shotgun (WGS) entry which is preliminary data.</text>
</comment>
<dbReference type="Gene3D" id="3.60.10.10">
    <property type="entry name" value="Endonuclease/exonuclease/phosphatase"/>
    <property type="match status" value="1"/>
</dbReference>
<dbReference type="OrthoDB" id="682716at2759"/>
<evidence type="ECO:0000313" key="2">
    <source>
        <dbReference type="EMBL" id="KAI0498689.1"/>
    </source>
</evidence>
<dbReference type="Proteomes" id="UP000829196">
    <property type="component" value="Unassembled WGS sequence"/>
</dbReference>
<evidence type="ECO:0000313" key="4">
    <source>
        <dbReference type="Proteomes" id="UP000829196"/>
    </source>
</evidence>
<organism evidence="2 4">
    <name type="scientific">Dendrobium nobile</name>
    <name type="common">Orchid</name>
    <dbReference type="NCBI Taxonomy" id="94219"/>
    <lineage>
        <taxon>Eukaryota</taxon>
        <taxon>Viridiplantae</taxon>
        <taxon>Streptophyta</taxon>
        <taxon>Embryophyta</taxon>
        <taxon>Tracheophyta</taxon>
        <taxon>Spermatophyta</taxon>
        <taxon>Magnoliopsida</taxon>
        <taxon>Liliopsida</taxon>
        <taxon>Asparagales</taxon>
        <taxon>Orchidaceae</taxon>
        <taxon>Epidendroideae</taxon>
        <taxon>Malaxideae</taxon>
        <taxon>Dendrobiinae</taxon>
        <taxon>Dendrobium</taxon>
    </lineage>
</organism>
<keyword evidence="4" id="KW-1185">Reference proteome</keyword>
<gene>
    <name evidence="2" type="ORF">KFK09_019579</name>
    <name evidence="3" type="ORF">KFK09_019587</name>
</gene>
<evidence type="ECO:0000313" key="3">
    <source>
        <dbReference type="EMBL" id="KAI0498697.1"/>
    </source>
</evidence>
<feature type="domain" description="Endonuclease/exonuclease/phosphatase" evidence="1">
    <location>
        <begin position="20"/>
        <end position="122"/>
    </location>
</feature>
<accession>A0A8T3AQP7</accession>
<dbReference type="SMR" id="A0A8T3AQP7"/>
<dbReference type="EMBL" id="JAGYWB010000014">
    <property type="protein sequence ID" value="KAI0498689.1"/>
    <property type="molecule type" value="Genomic_DNA"/>
</dbReference>
<dbReference type="InterPro" id="IPR036691">
    <property type="entry name" value="Endo/exonu/phosph_ase_sf"/>
</dbReference>
<dbReference type="AlphaFoldDB" id="A0A8T3AQP7"/>
<dbReference type="EMBL" id="JAGYWB010000014">
    <property type="protein sequence ID" value="KAI0498697.1"/>
    <property type="molecule type" value="Genomic_DNA"/>
</dbReference>
<dbReference type="PANTHER" id="PTHR33710">
    <property type="entry name" value="BNAC02G09200D PROTEIN"/>
    <property type="match status" value="1"/>
</dbReference>
<dbReference type="GO" id="GO:0003824">
    <property type="term" value="F:catalytic activity"/>
    <property type="evidence" value="ECO:0007669"/>
    <property type="project" value="InterPro"/>
</dbReference>
<dbReference type="InterPro" id="IPR005135">
    <property type="entry name" value="Endo/exonuclease/phosphatase"/>
</dbReference>
<name>A0A8T3AQP7_DENNO</name>
<dbReference type="PANTHER" id="PTHR33710:SF62">
    <property type="entry name" value="DUF4283 DOMAIN PROTEIN"/>
    <property type="match status" value="1"/>
</dbReference>
<dbReference type="SUPFAM" id="SSF56219">
    <property type="entry name" value="DNase I-like"/>
    <property type="match status" value="1"/>
</dbReference>
<proteinExistence type="predicted"/>